<dbReference type="PANTHER" id="PTHR34684">
    <property type="entry name" value="OS08G0192200 PROTEIN"/>
    <property type="match status" value="1"/>
</dbReference>
<dbReference type="AlphaFoldDB" id="A0AAV5ER62"/>
<comment type="caution">
    <text evidence="2">The sequence shown here is derived from an EMBL/GenBank/DDBJ whole genome shotgun (WGS) entry which is preliminary data.</text>
</comment>
<sequence length="104" mass="12482">MDEPGSFLDTSCHQGNEPSPDIRVEEKCKRHVQGPEKPLFFRSKSPDDHWRREASDEKHSSSEPHDKKEKKGKEEKKDKRDKKKKKDKNKSKHRHHHRHKNQRD</sequence>
<organism evidence="2 3">
    <name type="scientific">Eleusine coracana subsp. coracana</name>
    <dbReference type="NCBI Taxonomy" id="191504"/>
    <lineage>
        <taxon>Eukaryota</taxon>
        <taxon>Viridiplantae</taxon>
        <taxon>Streptophyta</taxon>
        <taxon>Embryophyta</taxon>
        <taxon>Tracheophyta</taxon>
        <taxon>Spermatophyta</taxon>
        <taxon>Magnoliopsida</taxon>
        <taxon>Liliopsida</taxon>
        <taxon>Poales</taxon>
        <taxon>Poaceae</taxon>
        <taxon>PACMAD clade</taxon>
        <taxon>Chloridoideae</taxon>
        <taxon>Cynodonteae</taxon>
        <taxon>Eleusininae</taxon>
        <taxon>Eleusine</taxon>
    </lineage>
</organism>
<feature type="compositionally biased region" description="Polar residues" evidence="1">
    <location>
        <begin position="8"/>
        <end position="17"/>
    </location>
</feature>
<reference evidence="2" key="1">
    <citation type="journal article" date="2018" name="DNA Res.">
        <title>Multiple hybrid de novo genome assembly of finger millet, an orphan allotetraploid crop.</title>
        <authorList>
            <person name="Hatakeyama M."/>
            <person name="Aluri S."/>
            <person name="Balachadran M.T."/>
            <person name="Sivarajan S.R."/>
            <person name="Patrignani A."/>
            <person name="Gruter S."/>
            <person name="Poveda L."/>
            <person name="Shimizu-Inatsugi R."/>
            <person name="Baeten J."/>
            <person name="Francoijs K.J."/>
            <person name="Nataraja K.N."/>
            <person name="Reddy Y.A.N."/>
            <person name="Phadnis S."/>
            <person name="Ravikumar R.L."/>
            <person name="Schlapbach R."/>
            <person name="Sreeman S.M."/>
            <person name="Shimizu K.K."/>
        </authorList>
    </citation>
    <scope>NUCLEOTIDE SEQUENCE</scope>
</reference>
<gene>
    <name evidence="2" type="primary">gb12775</name>
    <name evidence="2" type="ORF">PR202_gb12775</name>
</gene>
<accession>A0AAV5ER62</accession>
<proteinExistence type="predicted"/>
<feature type="region of interest" description="Disordered" evidence="1">
    <location>
        <begin position="1"/>
        <end position="104"/>
    </location>
</feature>
<dbReference type="EMBL" id="BQKI01000077">
    <property type="protein sequence ID" value="GJN24994.1"/>
    <property type="molecule type" value="Genomic_DNA"/>
</dbReference>
<evidence type="ECO:0000313" key="3">
    <source>
        <dbReference type="Proteomes" id="UP001054889"/>
    </source>
</evidence>
<feature type="compositionally biased region" description="Basic and acidic residues" evidence="1">
    <location>
        <begin position="44"/>
        <end position="78"/>
    </location>
</feature>
<reference evidence="2" key="2">
    <citation type="submission" date="2021-12" db="EMBL/GenBank/DDBJ databases">
        <title>Resequencing data analysis of finger millet.</title>
        <authorList>
            <person name="Hatakeyama M."/>
            <person name="Aluri S."/>
            <person name="Balachadran M.T."/>
            <person name="Sivarajan S.R."/>
            <person name="Poveda L."/>
            <person name="Shimizu-Inatsugi R."/>
            <person name="Schlapbach R."/>
            <person name="Sreeman S.M."/>
            <person name="Shimizu K.K."/>
        </authorList>
    </citation>
    <scope>NUCLEOTIDE SEQUENCE</scope>
</reference>
<dbReference type="PANTHER" id="PTHR34684:SF1">
    <property type="entry name" value="OS08G0192200 PROTEIN"/>
    <property type="match status" value="1"/>
</dbReference>
<keyword evidence="3" id="KW-1185">Reference proteome</keyword>
<evidence type="ECO:0000313" key="2">
    <source>
        <dbReference type="EMBL" id="GJN24994.1"/>
    </source>
</evidence>
<feature type="compositionally biased region" description="Basic residues" evidence="1">
    <location>
        <begin position="79"/>
        <end position="104"/>
    </location>
</feature>
<evidence type="ECO:0000256" key="1">
    <source>
        <dbReference type="SAM" id="MobiDB-lite"/>
    </source>
</evidence>
<name>A0AAV5ER62_ELECO</name>
<protein>
    <submittedName>
        <fullName evidence="2">Uncharacterized protein</fullName>
    </submittedName>
</protein>
<dbReference type="Proteomes" id="UP001054889">
    <property type="component" value="Unassembled WGS sequence"/>
</dbReference>